<keyword evidence="1" id="KW-0732">Signal</keyword>
<dbReference type="RefSeq" id="WP_179242808.1">
    <property type="nucleotide sequence ID" value="NZ_CP058595.1"/>
</dbReference>
<proteinExistence type="predicted"/>
<keyword evidence="4" id="KW-1185">Reference proteome</keyword>
<dbReference type="Pfam" id="PF02469">
    <property type="entry name" value="Fasciclin"/>
    <property type="match status" value="1"/>
</dbReference>
<dbReference type="SUPFAM" id="SSF82153">
    <property type="entry name" value="FAS1 domain"/>
    <property type="match status" value="1"/>
</dbReference>
<dbReference type="InterPro" id="IPR036378">
    <property type="entry name" value="FAS1_dom_sf"/>
</dbReference>
<evidence type="ECO:0000313" key="3">
    <source>
        <dbReference type="EMBL" id="QLG46529.1"/>
    </source>
</evidence>
<evidence type="ECO:0000256" key="1">
    <source>
        <dbReference type="SAM" id="SignalP"/>
    </source>
</evidence>
<feature type="chain" id="PRO_5028812022" evidence="1">
    <location>
        <begin position="25"/>
        <end position="183"/>
    </location>
</feature>
<dbReference type="AlphaFoldDB" id="A0A7H9ASV8"/>
<name>A0A7H9ASV8_9FLAO</name>
<dbReference type="KEGG" id="cagg:HYG79_14625"/>
<feature type="domain" description="FAS1" evidence="2">
    <location>
        <begin position="40"/>
        <end position="173"/>
    </location>
</feature>
<dbReference type="Gene3D" id="2.30.180.10">
    <property type="entry name" value="FAS1 domain"/>
    <property type="match status" value="1"/>
</dbReference>
<gene>
    <name evidence="3" type="ORF">HYG79_14625</name>
</gene>
<dbReference type="InterPro" id="IPR000782">
    <property type="entry name" value="FAS1_domain"/>
</dbReference>
<accession>A0A7H9ASV8</accession>
<evidence type="ECO:0000259" key="2">
    <source>
        <dbReference type="PROSITE" id="PS50213"/>
    </source>
</evidence>
<evidence type="ECO:0000313" key="4">
    <source>
        <dbReference type="Proteomes" id="UP000509302"/>
    </source>
</evidence>
<dbReference type="EMBL" id="CP058595">
    <property type="protein sequence ID" value="QLG46529.1"/>
    <property type="molecule type" value="Genomic_DNA"/>
</dbReference>
<dbReference type="GO" id="GO:0005615">
    <property type="term" value="C:extracellular space"/>
    <property type="evidence" value="ECO:0007669"/>
    <property type="project" value="TreeGrafter"/>
</dbReference>
<dbReference type="PANTHER" id="PTHR10900">
    <property type="entry name" value="PERIOSTIN-RELATED"/>
    <property type="match status" value="1"/>
</dbReference>
<dbReference type="PANTHER" id="PTHR10900:SF77">
    <property type="entry name" value="FI19380P1"/>
    <property type="match status" value="1"/>
</dbReference>
<dbReference type="Proteomes" id="UP000509302">
    <property type="component" value="Chromosome"/>
</dbReference>
<reference evidence="3 4" key="1">
    <citation type="journal article" date="2006" name="Int. J. Syst. Evol. Microbiol.">
        <title>Costertonia aggregata gen. nov., sp. nov., a mesophilic marine bacterium of the family Flavobacteriaceae, isolated from a mature biofilm.</title>
        <authorList>
            <person name="Kwon K.K."/>
            <person name="Lee Y.K."/>
            <person name="Lee H.K."/>
        </authorList>
    </citation>
    <scope>NUCLEOTIDE SEQUENCE [LARGE SCALE GENOMIC DNA]</scope>
    <source>
        <strain evidence="3 4">KCCM 42265</strain>
    </source>
</reference>
<protein>
    <submittedName>
        <fullName evidence="3">Fasciclin domain-containing protein</fullName>
    </submittedName>
</protein>
<sequence>MKTTVRNTLAMVFTLLLVNMTASAQWAGSEVFSSVNNTKDYTTLELASMDPNLSTFVNMVKLSGLAPSMLLTDAHTVFIPTNDAFRDLSIEKFAELTDPKNQAKLAEFVKYHFLPSKQMDYEFKDSQVITDPSPNEISVSKDTYDNVFIGGAKIIRPNIEASNGVIHIVNDIITPNRDLFFVD</sequence>
<dbReference type="SMART" id="SM00554">
    <property type="entry name" value="FAS1"/>
    <property type="match status" value="1"/>
</dbReference>
<feature type="signal peptide" evidence="1">
    <location>
        <begin position="1"/>
        <end position="24"/>
    </location>
</feature>
<dbReference type="PROSITE" id="PS50213">
    <property type="entry name" value="FAS1"/>
    <property type="match status" value="1"/>
</dbReference>
<organism evidence="3 4">
    <name type="scientific">Costertonia aggregata</name>
    <dbReference type="NCBI Taxonomy" id="343403"/>
    <lineage>
        <taxon>Bacteria</taxon>
        <taxon>Pseudomonadati</taxon>
        <taxon>Bacteroidota</taxon>
        <taxon>Flavobacteriia</taxon>
        <taxon>Flavobacteriales</taxon>
        <taxon>Flavobacteriaceae</taxon>
        <taxon>Costertonia</taxon>
    </lineage>
</organism>
<dbReference type="InterPro" id="IPR050904">
    <property type="entry name" value="Adhesion/Biosynth-related"/>
</dbReference>